<evidence type="ECO:0000313" key="2">
    <source>
        <dbReference type="Proteomes" id="UP000503313"/>
    </source>
</evidence>
<dbReference type="RefSeq" id="WP_129010526.1">
    <property type="nucleotide sequence ID" value="NZ_CP053835.1"/>
</dbReference>
<protein>
    <submittedName>
        <fullName evidence="1">Uncharacterized protein</fullName>
    </submittedName>
</protein>
<name>A0AAE7E6Y5_9BACT</name>
<reference evidence="1 2" key="1">
    <citation type="submission" date="2020-05" db="EMBL/GenBank/DDBJ databases">
        <title>Complete genome sequencing of Campylobacter and Arcobacter type strains.</title>
        <authorList>
            <person name="Miller W.G."/>
            <person name="Yee E."/>
        </authorList>
    </citation>
    <scope>NUCLEOTIDE SEQUENCE [LARGE SCALE GENOMIC DNA]</scope>
    <source>
        <strain evidence="1 2">LMG 25694</strain>
    </source>
</reference>
<accession>A0AAE7E6Y5</accession>
<keyword evidence="2" id="KW-1185">Reference proteome</keyword>
<sequence length="108" mass="12884">MKKAYTLLITITLVTLFTYLASVILETKSLRSQNLANQYLYLQAKNHMNFFKDYMNTLDLKEINHLQIEDDLFDIYANIEFKENFYISNLYVKAKDYDISLHEKVVKE</sequence>
<dbReference type="AlphaFoldDB" id="A0AAE7E6Y5"/>
<organism evidence="1 2">
    <name type="scientific">Arcobacter defluvii</name>
    <dbReference type="NCBI Taxonomy" id="873191"/>
    <lineage>
        <taxon>Bacteria</taxon>
        <taxon>Pseudomonadati</taxon>
        <taxon>Campylobacterota</taxon>
        <taxon>Epsilonproteobacteria</taxon>
        <taxon>Campylobacterales</taxon>
        <taxon>Arcobacteraceae</taxon>
        <taxon>Arcobacter</taxon>
    </lineage>
</organism>
<dbReference type="KEGG" id="adz:ADFLV_0729"/>
<evidence type="ECO:0000313" key="1">
    <source>
        <dbReference type="EMBL" id="QKF76778.1"/>
    </source>
</evidence>
<dbReference type="EMBL" id="CP053835">
    <property type="protein sequence ID" value="QKF76778.1"/>
    <property type="molecule type" value="Genomic_DNA"/>
</dbReference>
<proteinExistence type="predicted"/>
<gene>
    <name evidence="1" type="ORF">ADFLV_0729</name>
</gene>
<dbReference type="Proteomes" id="UP000503313">
    <property type="component" value="Chromosome"/>
</dbReference>